<accession>A0A7R7IBQ3</accession>
<evidence type="ECO:0000313" key="1">
    <source>
        <dbReference type="EMBL" id="BCN29883.1"/>
    </source>
</evidence>
<organism evidence="1 2">
    <name type="scientific">Anaeromicropila herbilytica</name>
    <dbReference type="NCBI Taxonomy" id="2785025"/>
    <lineage>
        <taxon>Bacteria</taxon>
        <taxon>Bacillati</taxon>
        <taxon>Bacillota</taxon>
        <taxon>Clostridia</taxon>
        <taxon>Lachnospirales</taxon>
        <taxon>Lachnospiraceae</taxon>
        <taxon>Anaeromicropila</taxon>
    </lineage>
</organism>
<evidence type="ECO:0000313" key="2">
    <source>
        <dbReference type="Proteomes" id="UP000595897"/>
    </source>
</evidence>
<dbReference type="InterPro" id="IPR011006">
    <property type="entry name" value="CheY-like_superfamily"/>
</dbReference>
<reference evidence="1 2" key="1">
    <citation type="submission" date="2020-11" db="EMBL/GenBank/DDBJ databases">
        <title>Draft genome sequencing of a Lachnospiraceae strain isolated from anoxic soil subjected to BSD treatment.</title>
        <authorList>
            <person name="Uek A."/>
            <person name="Tonouchi A."/>
        </authorList>
    </citation>
    <scope>NUCLEOTIDE SEQUENCE [LARGE SCALE GENOMIC DNA]</scope>
    <source>
        <strain evidence="1 2">TB5</strain>
    </source>
</reference>
<dbReference type="SUPFAM" id="SSF52172">
    <property type="entry name" value="CheY-like"/>
    <property type="match status" value="1"/>
</dbReference>
<gene>
    <name evidence="1" type="ORF">bsdtb5_11780</name>
</gene>
<dbReference type="Gene3D" id="3.40.50.2300">
    <property type="match status" value="1"/>
</dbReference>
<name>A0A7R7IBQ3_9FIRM</name>
<dbReference type="AlphaFoldDB" id="A0A7R7IBQ3"/>
<dbReference type="Proteomes" id="UP000595897">
    <property type="component" value="Chromosome"/>
</dbReference>
<dbReference type="EMBL" id="AP024169">
    <property type="protein sequence ID" value="BCN29883.1"/>
    <property type="molecule type" value="Genomic_DNA"/>
</dbReference>
<dbReference type="RefSeq" id="WP_271715137.1">
    <property type="nucleotide sequence ID" value="NZ_AP024169.1"/>
</dbReference>
<sequence>MKEGGIIGEVMATVTQLIICEQDTAFRRFLEHNIRDIIDKQRMDMQLKLVSDDIEEITACLQEKANKKVYIIDTAFRPEVNGFLLAKYIRSIDRSGAIILMTDDILKTSNVFIQKLEILDYIRKTESEECILQIQSDLEYIHNKYKK</sequence>
<protein>
    <recommendedName>
        <fullName evidence="3">Stage 0 sporulation protein A homolog</fullName>
    </recommendedName>
</protein>
<evidence type="ECO:0008006" key="3">
    <source>
        <dbReference type="Google" id="ProtNLM"/>
    </source>
</evidence>
<dbReference type="KEGG" id="ahb:bsdtb5_11780"/>
<keyword evidence="2" id="KW-1185">Reference proteome</keyword>
<proteinExistence type="predicted"/>